<evidence type="ECO:0000256" key="1">
    <source>
        <dbReference type="SAM" id="MobiDB-lite"/>
    </source>
</evidence>
<dbReference type="Proteomes" id="UP001516400">
    <property type="component" value="Unassembled WGS sequence"/>
</dbReference>
<feature type="non-terminal residue" evidence="2">
    <location>
        <position position="1"/>
    </location>
</feature>
<name>A0ABD2MXM2_9CUCU</name>
<keyword evidence="3" id="KW-1185">Reference proteome</keyword>
<comment type="caution">
    <text evidence="2">The sequence shown here is derived from an EMBL/GenBank/DDBJ whole genome shotgun (WGS) entry which is preliminary data.</text>
</comment>
<gene>
    <name evidence="2" type="ORF">HHI36_021673</name>
</gene>
<reference evidence="2 3" key="1">
    <citation type="journal article" date="2021" name="BMC Biol.">
        <title>Horizontally acquired antibacterial genes associated with adaptive radiation of ladybird beetles.</title>
        <authorList>
            <person name="Li H.S."/>
            <person name="Tang X.F."/>
            <person name="Huang Y.H."/>
            <person name="Xu Z.Y."/>
            <person name="Chen M.L."/>
            <person name="Du X.Y."/>
            <person name="Qiu B.Y."/>
            <person name="Chen P.T."/>
            <person name="Zhang W."/>
            <person name="Slipinski A."/>
            <person name="Escalona H.E."/>
            <person name="Waterhouse R.M."/>
            <person name="Zwick A."/>
            <person name="Pang H."/>
        </authorList>
    </citation>
    <scope>NUCLEOTIDE SEQUENCE [LARGE SCALE GENOMIC DNA]</scope>
    <source>
        <strain evidence="2">SYSU2018</strain>
    </source>
</reference>
<sequence>KHGVDNNASTIGTTAHINPIHGVTNTKVNHDIQSLSNIHLTTRPLRKSISYDDLKKGIESILPIKKNACDKRESSGNPRKKSDNRRMSKTFREYPQIVIHPPEENYTNSMPNIHSSSTERIKPILQILNNVSRLNVSCPNLIEDEDAKSDHSNQNYSENEDVFDMSDDDVISPPPKTHFDEFINTRKLVGIERLENARDRYAKRPQLCTRQSFHGMPSPRVDNFSYSQSYDSTKSIEIPCSSPTVPEDFSDSEQFWRDKFNNYIRKSDISDSFEEHVAKDSHRNINKPSEFLRRQWKFKHSNSMHNLLRKQDSVFSPPNEEVFCPYHTVHSPQLSSYYKDRLEHEFEHSRYSRLHHRYSHSPPLQAATSHHEFRRDSPNRNSHFTPPTCIHDISSGRSYRDVWDVPYETPPTFHAHSSLSCQDTSSASGYAYHTHQCDHLSRFHHTEIRTVYKCCCGKPWCLAVVPIEQYLESYFVRT</sequence>
<dbReference type="EMBL" id="JABFTP020000042">
    <property type="protein sequence ID" value="KAL3271176.1"/>
    <property type="molecule type" value="Genomic_DNA"/>
</dbReference>
<feature type="region of interest" description="Disordered" evidence="1">
    <location>
        <begin position="69"/>
        <end position="89"/>
    </location>
</feature>
<evidence type="ECO:0000313" key="3">
    <source>
        <dbReference type="Proteomes" id="UP001516400"/>
    </source>
</evidence>
<protein>
    <submittedName>
        <fullName evidence="2">Uncharacterized protein</fullName>
    </submittedName>
</protein>
<feature type="compositionally biased region" description="Basic and acidic residues" evidence="1">
    <location>
        <begin position="369"/>
        <end position="378"/>
    </location>
</feature>
<organism evidence="2 3">
    <name type="scientific">Cryptolaemus montrouzieri</name>
    <dbReference type="NCBI Taxonomy" id="559131"/>
    <lineage>
        <taxon>Eukaryota</taxon>
        <taxon>Metazoa</taxon>
        <taxon>Ecdysozoa</taxon>
        <taxon>Arthropoda</taxon>
        <taxon>Hexapoda</taxon>
        <taxon>Insecta</taxon>
        <taxon>Pterygota</taxon>
        <taxon>Neoptera</taxon>
        <taxon>Endopterygota</taxon>
        <taxon>Coleoptera</taxon>
        <taxon>Polyphaga</taxon>
        <taxon>Cucujiformia</taxon>
        <taxon>Coccinelloidea</taxon>
        <taxon>Coccinellidae</taxon>
        <taxon>Scymninae</taxon>
        <taxon>Scymnini</taxon>
        <taxon>Cryptolaemus</taxon>
    </lineage>
</organism>
<dbReference type="AlphaFoldDB" id="A0ABD2MXM2"/>
<feature type="region of interest" description="Disordered" evidence="1">
    <location>
        <begin position="357"/>
        <end position="387"/>
    </location>
</feature>
<proteinExistence type="predicted"/>
<evidence type="ECO:0000313" key="2">
    <source>
        <dbReference type="EMBL" id="KAL3271176.1"/>
    </source>
</evidence>
<feature type="non-terminal residue" evidence="2">
    <location>
        <position position="478"/>
    </location>
</feature>
<accession>A0ABD2MXM2</accession>